<feature type="compositionally biased region" description="Basic and acidic residues" evidence="1">
    <location>
        <begin position="141"/>
        <end position="165"/>
    </location>
</feature>
<feature type="region of interest" description="Disordered" evidence="1">
    <location>
        <begin position="78"/>
        <end position="165"/>
    </location>
</feature>
<name>A0AAW0CIF2_9AGAR</name>
<dbReference type="Proteomes" id="UP001362999">
    <property type="component" value="Unassembled WGS sequence"/>
</dbReference>
<comment type="caution">
    <text evidence="2">The sequence shown here is derived from an EMBL/GenBank/DDBJ whole genome shotgun (WGS) entry which is preliminary data.</text>
</comment>
<proteinExistence type="predicted"/>
<keyword evidence="3" id="KW-1185">Reference proteome</keyword>
<gene>
    <name evidence="2" type="ORF">R3P38DRAFT_3181320</name>
</gene>
<evidence type="ECO:0000256" key="1">
    <source>
        <dbReference type="SAM" id="MobiDB-lite"/>
    </source>
</evidence>
<dbReference type="AlphaFoldDB" id="A0AAW0CIF2"/>
<feature type="region of interest" description="Disordered" evidence="1">
    <location>
        <begin position="1"/>
        <end position="25"/>
    </location>
</feature>
<accession>A0AAW0CIF2</accession>
<feature type="compositionally biased region" description="Basic and acidic residues" evidence="1">
    <location>
        <begin position="82"/>
        <end position="115"/>
    </location>
</feature>
<feature type="compositionally biased region" description="Polar residues" evidence="1">
    <location>
        <begin position="1"/>
        <end position="14"/>
    </location>
</feature>
<evidence type="ECO:0000313" key="3">
    <source>
        <dbReference type="Proteomes" id="UP001362999"/>
    </source>
</evidence>
<protein>
    <submittedName>
        <fullName evidence="2">Ubiquitin-conjugating enzyme</fullName>
    </submittedName>
</protein>
<evidence type="ECO:0000313" key="2">
    <source>
        <dbReference type="EMBL" id="KAK7039578.1"/>
    </source>
</evidence>
<reference evidence="2 3" key="1">
    <citation type="journal article" date="2024" name="J Genomics">
        <title>Draft genome sequencing and assembly of Favolaschia claudopus CIRM-BRFM 2984 isolated from oak limbs.</title>
        <authorList>
            <person name="Navarro D."/>
            <person name="Drula E."/>
            <person name="Chaduli D."/>
            <person name="Cazenave R."/>
            <person name="Ahrendt S."/>
            <person name="Wang J."/>
            <person name="Lipzen A."/>
            <person name="Daum C."/>
            <person name="Barry K."/>
            <person name="Grigoriev I.V."/>
            <person name="Favel A."/>
            <person name="Rosso M.N."/>
            <person name="Martin F."/>
        </authorList>
    </citation>
    <scope>NUCLEOTIDE SEQUENCE [LARGE SCALE GENOMIC DNA]</scope>
    <source>
        <strain evidence="2 3">CIRM-BRFM 2984</strain>
    </source>
</reference>
<sequence length="165" mass="17823">MSSRLCRQSLSTTARAARSVRSNVHPPRRLMSADAAAGHHAEYKPKSDMPWIIGAAAISGPLLAYLLRDTFEIKKKIAAGHHGHDSHDAHAASADHSEAHEEHVAKAEAKEKSDLTDAASSNALPSKQEESTTTDEAAAEPPKDANKQDKAEKEKAEKDDKEESK</sequence>
<organism evidence="2 3">
    <name type="scientific">Favolaschia claudopus</name>
    <dbReference type="NCBI Taxonomy" id="2862362"/>
    <lineage>
        <taxon>Eukaryota</taxon>
        <taxon>Fungi</taxon>
        <taxon>Dikarya</taxon>
        <taxon>Basidiomycota</taxon>
        <taxon>Agaricomycotina</taxon>
        <taxon>Agaricomycetes</taxon>
        <taxon>Agaricomycetidae</taxon>
        <taxon>Agaricales</taxon>
        <taxon>Marasmiineae</taxon>
        <taxon>Mycenaceae</taxon>
        <taxon>Favolaschia</taxon>
    </lineage>
</organism>
<dbReference type="EMBL" id="JAWWNJ010000016">
    <property type="protein sequence ID" value="KAK7039578.1"/>
    <property type="molecule type" value="Genomic_DNA"/>
</dbReference>